<dbReference type="Proteomes" id="UP000005045">
    <property type="component" value="Unassembled WGS sequence"/>
</dbReference>
<feature type="region of interest" description="Disordered" evidence="1">
    <location>
        <begin position="32"/>
        <end position="72"/>
    </location>
</feature>
<evidence type="ECO:0000313" key="3">
    <source>
        <dbReference type="Proteomes" id="UP000005045"/>
    </source>
</evidence>
<organism evidence="2 3">
    <name type="scientific">Paraburkholderia graminis (strain ATCC 700544 / DSM 17151 / LMG 18924 / NCIMB 13744 / C4D1M)</name>
    <dbReference type="NCBI Taxonomy" id="396598"/>
    <lineage>
        <taxon>Bacteria</taxon>
        <taxon>Pseudomonadati</taxon>
        <taxon>Pseudomonadota</taxon>
        <taxon>Betaproteobacteria</taxon>
        <taxon>Burkholderiales</taxon>
        <taxon>Burkholderiaceae</taxon>
        <taxon>Paraburkholderia</taxon>
    </lineage>
</organism>
<proteinExistence type="predicted"/>
<gene>
    <name evidence="2" type="ORF">BgramDRAFT_0338</name>
</gene>
<dbReference type="AlphaFoldDB" id="B1FTL2"/>
<sequence>MLSSAGSPDTTLATMLWSVRSVAALWVDTLPNNTHNSRLSSKPHTVRQQRRNKKSPAQCPRWNQEIAGPPGT</sequence>
<evidence type="ECO:0000313" key="2">
    <source>
        <dbReference type="EMBL" id="EDT12958.1"/>
    </source>
</evidence>
<dbReference type="EMBL" id="ABLD01000001">
    <property type="protein sequence ID" value="EDT12958.1"/>
    <property type="molecule type" value="Genomic_DNA"/>
</dbReference>
<comment type="caution">
    <text evidence="2">The sequence shown here is derived from an EMBL/GenBank/DDBJ whole genome shotgun (WGS) entry which is preliminary data.</text>
</comment>
<reference evidence="2 3" key="1">
    <citation type="submission" date="2008-03" db="EMBL/GenBank/DDBJ databases">
        <title>Sequencing of the draft genome and assembly of Burkholderia graminis C4D1M.</title>
        <authorList>
            <consortium name="US DOE Joint Genome Institute (JGI-PGF)"/>
            <person name="Copeland A."/>
            <person name="Lucas S."/>
            <person name="Lapidus A."/>
            <person name="Glavina del Rio T."/>
            <person name="Dalin E."/>
            <person name="Tice H."/>
            <person name="Bruce D."/>
            <person name="Goodwin L."/>
            <person name="Pitluck S."/>
            <person name="Larimer F."/>
            <person name="Land M.L."/>
            <person name="Hauser L."/>
            <person name="Tiedje J."/>
            <person name="Richardson P."/>
        </authorList>
    </citation>
    <scope>NUCLEOTIDE SEQUENCE [LARGE SCALE GENOMIC DNA]</scope>
    <source>
        <strain evidence="3">ATCC 700544 / DSM 17151 / LMG 18924 / NCIMB 13744 / C4D1M</strain>
    </source>
</reference>
<accession>B1FTL2</accession>
<feature type="compositionally biased region" description="Basic residues" evidence="1">
    <location>
        <begin position="44"/>
        <end position="54"/>
    </location>
</feature>
<keyword evidence="3" id="KW-1185">Reference proteome</keyword>
<name>B1FTL2_PARG4</name>
<evidence type="ECO:0000256" key="1">
    <source>
        <dbReference type="SAM" id="MobiDB-lite"/>
    </source>
</evidence>
<protein>
    <submittedName>
        <fullName evidence="2">Uncharacterized protein</fullName>
    </submittedName>
</protein>
<feature type="compositionally biased region" description="Polar residues" evidence="1">
    <location>
        <begin position="32"/>
        <end position="43"/>
    </location>
</feature>